<evidence type="ECO:0000256" key="2">
    <source>
        <dbReference type="SAM" id="Phobius"/>
    </source>
</evidence>
<feature type="region of interest" description="Disordered" evidence="1">
    <location>
        <begin position="193"/>
        <end position="221"/>
    </location>
</feature>
<dbReference type="OrthoDB" id="423373at2"/>
<dbReference type="RefSeq" id="WP_073598121.1">
    <property type="nucleotide sequence ID" value="NZ_MRCB01000002.1"/>
</dbReference>
<keyword evidence="2" id="KW-0472">Membrane</keyword>
<keyword evidence="4" id="KW-1185">Reference proteome</keyword>
<evidence type="ECO:0008006" key="5">
    <source>
        <dbReference type="Google" id="ProtNLM"/>
    </source>
</evidence>
<feature type="compositionally biased region" description="Pro residues" evidence="1">
    <location>
        <begin position="211"/>
        <end position="221"/>
    </location>
</feature>
<dbReference type="InterPro" id="IPR025569">
    <property type="entry name" value="DUF4335"/>
</dbReference>
<feature type="transmembrane region" description="Helical" evidence="2">
    <location>
        <begin position="167"/>
        <end position="189"/>
    </location>
</feature>
<dbReference type="Pfam" id="PF14233">
    <property type="entry name" value="DUF4335"/>
    <property type="match status" value="1"/>
</dbReference>
<evidence type="ECO:0000313" key="3">
    <source>
        <dbReference type="EMBL" id="OKH26005.1"/>
    </source>
</evidence>
<comment type="caution">
    <text evidence="3">The sequence shown here is derived from an EMBL/GenBank/DDBJ whole genome shotgun (WGS) entry which is preliminary data.</text>
</comment>
<keyword evidence="2" id="KW-1133">Transmembrane helix</keyword>
<dbReference type="EMBL" id="MRCB01000002">
    <property type="protein sequence ID" value="OKH26005.1"/>
    <property type="molecule type" value="Genomic_DNA"/>
</dbReference>
<organism evidence="3 4">
    <name type="scientific">Hydrococcus rivularis NIES-593</name>
    <dbReference type="NCBI Taxonomy" id="1921803"/>
    <lineage>
        <taxon>Bacteria</taxon>
        <taxon>Bacillati</taxon>
        <taxon>Cyanobacteriota</taxon>
        <taxon>Cyanophyceae</taxon>
        <taxon>Pleurocapsales</taxon>
        <taxon>Hydrococcaceae</taxon>
        <taxon>Hydrococcus</taxon>
    </lineage>
</organism>
<proteinExistence type="predicted"/>
<dbReference type="AlphaFoldDB" id="A0A1U7HR48"/>
<accession>A0A1U7HR48</accession>
<dbReference type="Proteomes" id="UP000186868">
    <property type="component" value="Unassembled WGS sequence"/>
</dbReference>
<gene>
    <name evidence="3" type="ORF">NIES593_02695</name>
</gene>
<feature type="compositionally biased region" description="Low complexity" evidence="1">
    <location>
        <begin position="199"/>
        <end position="210"/>
    </location>
</feature>
<dbReference type="STRING" id="1921803.NIES593_02695"/>
<evidence type="ECO:0000313" key="4">
    <source>
        <dbReference type="Proteomes" id="UP000186868"/>
    </source>
</evidence>
<keyword evidence="2" id="KW-0812">Transmembrane</keyword>
<sequence>MTIRRQYSLPNCTLILEGLSNEAAPADATDARPMLSILVNAECQFVGINKKLHGGRTFLENLVKAVSAYAQECLSGVRHPQDSQENGDRIHLEKIEGTNLHRLTWQPAEDANEQPVEIELTTVQLFDLVEAVDQFVADTRTLPDISIELKPVSRRYRKPDEPIAQRAIPATLGVVGLALTGFIAFLLPIPEVRKPEPKPQASPTQTTPNSQPSPPGNPPTP</sequence>
<reference evidence="3 4" key="1">
    <citation type="submission" date="2016-11" db="EMBL/GenBank/DDBJ databases">
        <title>Draft Genome Sequences of Nine Cyanobacterial Strains from Diverse Habitats.</title>
        <authorList>
            <person name="Zhu T."/>
            <person name="Hou S."/>
            <person name="Lu X."/>
            <person name="Hess W.R."/>
        </authorList>
    </citation>
    <scope>NUCLEOTIDE SEQUENCE [LARGE SCALE GENOMIC DNA]</scope>
    <source>
        <strain evidence="3 4">NIES-593</strain>
    </source>
</reference>
<protein>
    <recommendedName>
        <fullName evidence="5">DUF4335 domain-containing protein</fullName>
    </recommendedName>
</protein>
<evidence type="ECO:0000256" key="1">
    <source>
        <dbReference type="SAM" id="MobiDB-lite"/>
    </source>
</evidence>
<name>A0A1U7HR48_9CYAN</name>